<name>A0AAW1PZC2_9CHLO</name>
<dbReference type="InterPro" id="IPR036866">
    <property type="entry name" value="RibonucZ/Hydroxyglut_hydro"/>
</dbReference>
<dbReference type="SMART" id="SM00849">
    <property type="entry name" value="Lactamase_B"/>
    <property type="match status" value="1"/>
</dbReference>
<proteinExistence type="predicted"/>
<sequence length="227" mass="24156">MFDIADEFGATNTVLVDAGVPDSKGTANLLRQVKAVAETAPLRLLIVTHGHLDHVGGLAELQSAFPEMGIIMHSNEAPYLVGPRKQQAKYSSVPSDNAAYTIVRSFLQKLLPQPEADPARTFLLSGDSGDVADARANVTAAQPAWLPPRGVLSFLRVPGHSPGQVALLHKPSGTLVSADVVMYGRGLAHLDADKLLELPFERLFPSHDDGTGVVPGALRKLVASFKQ</sequence>
<reference evidence="2 3" key="1">
    <citation type="journal article" date="2024" name="Nat. Commun.">
        <title>Phylogenomics reveals the evolutionary origins of lichenization in chlorophyte algae.</title>
        <authorList>
            <person name="Puginier C."/>
            <person name="Libourel C."/>
            <person name="Otte J."/>
            <person name="Skaloud P."/>
            <person name="Haon M."/>
            <person name="Grisel S."/>
            <person name="Petersen M."/>
            <person name="Berrin J.G."/>
            <person name="Delaux P.M."/>
            <person name="Dal Grande F."/>
            <person name="Keller J."/>
        </authorList>
    </citation>
    <scope>NUCLEOTIDE SEQUENCE [LARGE SCALE GENOMIC DNA]</scope>
    <source>
        <strain evidence="2 3">SAG 245.80</strain>
    </source>
</reference>
<dbReference type="InterPro" id="IPR050855">
    <property type="entry name" value="NDM-1-like"/>
</dbReference>
<dbReference type="Pfam" id="PF00753">
    <property type="entry name" value="Lactamase_B"/>
    <property type="match status" value="1"/>
</dbReference>
<evidence type="ECO:0000313" key="3">
    <source>
        <dbReference type="Proteomes" id="UP001445335"/>
    </source>
</evidence>
<evidence type="ECO:0000313" key="2">
    <source>
        <dbReference type="EMBL" id="KAK9819086.1"/>
    </source>
</evidence>
<dbReference type="PANTHER" id="PTHR42951">
    <property type="entry name" value="METALLO-BETA-LACTAMASE DOMAIN-CONTAINING"/>
    <property type="match status" value="1"/>
</dbReference>
<dbReference type="Proteomes" id="UP001445335">
    <property type="component" value="Unassembled WGS sequence"/>
</dbReference>
<dbReference type="SUPFAM" id="SSF56281">
    <property type="entry name" value="Metallo-hydrolase/oxidoreductase"/>
    <property type="match status" value="1"/>
</dbReference>
<protein>
    <recommendedName>
        <fullName evidence="1">Metallo-beta-lactamase domain-containing protein</fullName>
    </recommendedName>
</protein>
<dbReference type="InterPro" id="IPR001279">
    <property type="entry name" value="Metallo-B-lactamas"/>
</dbReference>
<dbReference type="Gene3D" id="3.60.15.10">
    <property type="entry name" value="Ribonuclease Z/Hydroxyacylglutathione hydrolase-like"/>
    <property type="match status" value="1"/>
</dbReference>
<organism evidence="2 3">
    <name type="scientific">Elliptochloris bilobata</name>
    <dbReference type="NCBI Taxonomy" id="381761"/>
    <lineage>
        <taxon>Eukaryota</taxon>
        <taxon>Viridiplantae</taxon>
        <taxon>Chlorophyta</taxon>
        <taxon>core chlorophytes</taxon>
        <taxon>Trebouxiophyceae</taxon>
        <taxon>Trebouxiophyceae incertae sedis</taxon>
        <taxon>Elliptochloris clade</taxon>
        <taxon>Elliptochloris</taxon>
    </lineage>
</organism>
<keyword evidence="3" id="KW-1185">Reference proteome</keyword>
<evidence type="ECO:0000259" key="1">
    <source>
        <dbReference type="SMART" id="SM00849"/>
    </source>
</evidence>
<comment type="caution">
    <text evidence="2">The sequence shown here is derived from an EMBL/GenBank/DDBJ whole genome shotgun (WGS) entry which is preliminary data.</text>
</comment>
<dbReference type="AlphaFoldDB" id="A0AAW1PZC2"/>
<gene>
    <name evidence="2" type="ORF">WJX81_001341</name>
</gene>
<feature type="domain" description="Metallo-beta-lactamase" evidence="1">
    <location>
        <begin position="2"/>
        <end position="207"/>
    </location>
</feature>
<dbReference type="EMBL" id="JALJOU010000130">
    <property type="protein sequence ID" value="KAK9819086.1"/>
    <property type="molecule type" value="Genomic_DNA"/>
</dbReference>
<accession>A0AAW1PZC2</accession>